<feature type="transmembrane region" description="Helical" evidence="13">
    <location>
        <begin position="206"/>
        <end position="226"/>
    </location>
</feature>
<feature type="transmembrane region" description="Helical" evidence="13">
    <location>
        <begin position="62"/>
        <end position="86"/>
    </location>
</feature>
<keyword evidence="6 13" id="KW-1133">Transmembrane helix</keyword>
<keyword evidence="11 12" id="KW-0275">Fatty acid biosynthesis</keyword>
<dbReference type="AlphaFoldDB" id="A0A1B6DKD3"/>
<dbReference type="EMBL" id="GEDC01011183">
    <property type="protein sequence ID" value="JAS26115.1"/>
    <property type="molecule type" value="Transcribed_RNA"/>
</dbReference>
<evidence type="ECO:0000256" key="7">
    <source>
        <dbReference type="ARBA" id="ARBA00023002"/>
    </source>
</evidence>
<dbReference type="GO" id="GO:0005506">
    <property type="term" value="F:iron ion binding"/>
    <property type="evidence" value="ECO:0007669"/>
    <property type="project" value="TreeGrafter"/>
</dbReference>
<evidence type="ECO:0000256" key="3">
    <source>
        <dbReference type="ARBA" id="ARBA00022516"/>
    </source>
</evidence>
<evidence type="ECO:0000256" key="11">
    <source>
        <dbReference type="ARBA" id="ARBA00023160"/>
    </source>
</evidence>
<keyword evidence="9" id="KW-0443">Lipid metabolism</keyword>
<feature type="transmembrane region" description="Helical" evidence="13">
    <location>
        <begin position="179"/>
        <end position="200"/>
    </location>
</feature>
<evidence type="ECO:0000259" key="14">
    <source>
        <dbReference type="Pfam" id="PF00487"/>
    </source>
</evidence>
<dbReference type="PANTHER" id="PTHR11351:SF31">
    <property type="entry name" value="DESATURASE 1, ISOFORM A-RELATED"/>
    <property type="match status" value="1"/>
</dbReference>
<dbReference type="GO" id="GO:0004768">
    <property type="term" value="F:stearoyl-CoA 9-desaturase activity"/>
    <property type="evidence" value="ECO:0007669"/>
    <property type="project" value="TreeGrafter"/>
</dbReference>
<dbReference type="GO" id="GO:0005789">
    <property type="term" value="C:endoplasmic reticulum membrane"/>
    <property type="evidence" value="ECO:0007669"/>
    <property type="project" value="TreeGrafter"/>
</dbReference>
<evidence type="ECO:0000256" key="1">
    <source>
        <dbReference type="ARBA" id="ARBA00004141"/>
    </source>
</evidence>
<dbReference type="InterPro" id="IPR005804">
    <property type="entry name" value="FA_desaturase_dom"/>
</dbReference>
<feature type="transmembrane region" description="Helical" evidence="13">
    <location>
        <begin position="98"/>
        <end position="116"/>
    </location>
</feature>
<protein>
    <recommendedName>
        <fullName evidence="14">Fatty acid desaturase domain-containing protein</fullName>
    </recommendedName>
</protein>
<keyword evidence="4 12" id="KW-0812">Transmembrane</keyword>
<evidence type="ECO:0000256" key="4">
    <source>
        <dbReference type="ARBA" id="ARBA00022692"/>
    </source>
</evidence>
<keyword evidence="10 13" id="KW-0472">Membrane</keyword>
<keyword evidence="7 12" id="KW-0560">Oxidoreductase</keyword>
<gene>
    <name evidence="16" type="ORF">g.36931</name>
    <name evidence="15" type="ORF">g.36932</name>
</gene>
<evidence type="ECO:0000256" key="9">
    <source>
        <dbReference type="ARBA" id="ARBA00023098"/>
    </source>
</evidence>
<evidence type="ECO:0000313" key="16">
    <source>
        <dbReference type="EMBL" id="JAS26115.1"/>
    </source>
</evidence>
<organism evidence="16">
    <name type="scientific">Clastoptera arizonana</name>
    <name type="common">Arizona spittle bug</name>
    <dbReference type="NCBI Taxonomy" id="38151"/>
    <lineage>
        <taxon>Eukaryota</taxon>
        <taxon>Metazoa</taxon>
        <taxon>Ecdysozoa</taxon>
        <taxon>Arthropoda</taxon>
        <taxon>Hexapoda</taxon>
        <taxon>Insecta</taxon>
        <taxon>Pterygota</taxon>
        <taxon>Neoptera</taxon>
        <taxon>Paraneoptera</taxon>
        <taxon>Hemiptera</taxon>
        <taxon>Auchenorrhyncha</taxon>
        <taxon>Cercopoidea</taxon>
        <taxon>Clastopteridae</taxon>
        <taxon>Clastoptera</taxon>
    </lineage>
</organism>
<proteinExistence type="inferred from homology"/>
<dbReference type="InterPro" id="IPR015876">
    <property type="entry name" value="Acyl-CoA_DS"/>
</dbReference>
<dbReference type="EMBL" id="GEDC01013885">
    <property type="protein sequence ID" value="JAS23413.1"/>
    <property type="molecule type" value="Transcribed_RNA"/>
</dbReference>
<evidence type="ECO:0000256" key="5">
    <source>
        <dbReference type="ARBA" id="ARBA00022832"/>
    </source>
</evidence>
<dbReference type="PRINTS" id="PR00075">
    <property type="entry name" value="FACDDSATRASE"/>
</dbReference>
<comment type="domain">
    <text evidence="12">The histidine box domains are involved in binding the catalytic metal ions.</text>
</comment>
<comment type="cofactor">
    <cofactor evidence="12">
        <name>Fe(2+)</name>
        <dbReference type="ChEBI" id="CHEBI:29033"/>
    </cofactor>
</comment>
<evidence type="ECO:0000256" key="6">
    <source>
        <dbReference type="ARBA" id="ARBA00022989"/>
    </source>
</evidence>
<accession>A0A1B6DKD3</accession>
<keyword evidence="3 12" id="KW-0444">Lipid biosynthesis</keyword>
<keyword evidence="5" id="KW-0276">Fatty acid metabolism</keyword>
<name>A0A1B6DKD3_9HEMI</name>
<sequence length="347" mass="40372">MTANSLKGDLSKEDARIYTLDKSIPVINLSKICWRNLFILAYFHTASLYAIYLIFTEAKWQTIAFVTILYIMARLGVTAGLHRLWAHRSYKANTPLKTILMFFTILAFEGRAFVWVRDHRVHHKYQETDADPHNAARGFWFSHIGWSIQRKHPMVAEKGKGIDVSDLYKDKLIMFQKKYFWQLMSLFGFFLPTIVPNYFWGESLSIAWHIAVCLRIILSFHATFLINSAAHLYGNRPYDVNLYARENRMVSVVALGEGWHNYHHAFPWDYKAAELGNYRLNLTTAFIDFFAKIGWAYELKTVPPALIRKRALKMGDGTYQEPPAWGWNDKDLSNEEKEAALILNRGF</sequence>
<dbReference type="PANTHER" id="PTHR11351">
    <property type="entry name" value="ACYL-COA DESATURASE"/>
    <property type="match status" value="1"/>
</dbReference>
<evidence type="ECO:0000256" key="10">
    <source>
        <dbReference type="ARBA" id="ARBA00023136"/>
    </source>
</evidence>
<evidence type="ECO:0000256" key="8">
    <source>
        <dbReference type="ARBA" id="ARBA00023004"/>
    </source>
</evidence>
<evidence type="ECO:0000313" key="15">
    <source>
        <dbReference type="EMBL" id="JAS23413.1"/>
    </source>
</evidence>
<evidence type="ECO:0000256" key="12">
    <source>
        <dbReference type="RuleBase" id="RU000581"/>
    </source>
</evidence>
<evidence type="ECO:0000256" key="13">
    <source>
        <dbReference type="SAM" id="Phobius"/>
    </source>
</evidence>
<comment type="similarity">
    <text evidence="2 12">Belongs to the fatty acid desaturase type 1 family.</text>
</comment>
<dbReference type="GO" id="GO:0006636">
    <property type="term" value="P:unsaturated fatty acid biosynthetic process"/>
    <property type="evidence" value="ECO:0007669"/>
    <property type="project" value="TreeGrafter"/>
</dbReference>
<dbReference type="CDD" id="cd03505">
    <property type="entry name" value="Delta9-FADS-like"/>
    <property type="match status" value="1"/>
</dbReference>
<feature type="domain" description="Fatty acid desaturase" evidence="14">
    <location>
        <begin position="60"/>
        <end position="267"/>
    </location>
</feature>
<dbReference type="Pfam" id="PF00487">
    <property type="entry name" value="FA_desaturase"/>
    <property type="match status" value="1"/>
</dbReference>
<feature type="transmembrane region" description="Helical" evidence="13">
    <location>
        <begin position="37"/>
        <end position="55"/>
    </location>
</feature>
<keyword evidence="8" id="KW-0408">Iron</keyword>
<reference evidence="16" key="1">
    <citation type="submission" date="2015-12" db="EMBL/GenBank/DDBJ databases">
        <title>De novo transcriptome assembly of four potential Pierce s Disease insect vectors from Arizona vineyards.</title>
        <authorList>
            <person name="Tassone E.E."/>
        </authorList>
    </citation>
    <scope>NUCLEOTIDE SEQUENCE</scope>
</reference>
<evidence type="ECO:0000256" key="2">
    <source>
        <dbReference type="ARBA" id="ARBA00009295"/>
    </source>
</evidence>
<comment type="subcellular location">
    <subcellularLocation>
        <location evidence="1">Membrane</location>
        <topology evidence="1">Multi-pass membrane protein</topology>
    </subcellularLocation>
</comment>